<keyword evidence="11" id="KW-1185">Reference proteome</keyword>
<dbReference type="PANTHER" id="PTHR22911:SF137">
    <property type="entry name" value="SOLUTE CARRIER FAMILY 35 MEMBER G2-RELATED"/>
    <property type="match status" value="1"/>
</dbReference>
<feature type="domain" description="EamA" evidence="9">
    <location>
        <begin position="154"/>
        <end position="285"/>
    </location>
</feature>
<evidence type="ECO:0000256" key="2">
    <source>
        <dbReference type="ARBA" id="ARBA00007362"/>
    </source>
</evidence>
<evidence type="ECO:0000256" key="7">
    <source>
        <dbReference type="ARBA" id="ARBA00023136"/>
    </source>
</evidence>
<evidence type="ECO:0000256" key="5">
    <source>
        <dbReference type="ARBA" id="ARBA00022692"/>
    </source>
</evidence>
<evidence type="ECO:0000256" key="4">
    <source>
        <dbReference type="ARBA" id="ARBA00022475"/>
    </source>
</evidence>
<feature type="transmembrane region" description="Helical" evidence="8">
    <location>
        <begin position="274"/>
        <end position="293"/>
    </location>
</feature>
<name>A0A1Y6CE91_9NEIS</name>
<dbReference type="EMBL" id="FXAG01000037">
    <property type="protein sequence ID" value="SMF56738.1"/>
    <property type="molecule type" value="Genomic_DNA"/>
</dbReference>
<feature type="transmembrane region" description="Helical" evidence="8">
    <location>
        <begin position="12"/>
        <end position="28"/>
    </location>
</feature>
<feature type="transmembrane region" description="Helical" evidence="8">
    <location>
        <begin position="212"/>
        <end position="233"/>
    </location>
</feature>
<evidence type="ECO:0000256" key="3">
    <source>
        <dbReference type="ARBA" id="ARBA00022448"/>
    </source>
</evidence>
<dbReference type="GO" id="GO:0005886">
    <property type="term" value="C:plasma membrane"/>
    <property type="evidence" value="ECO:0007669"/>
    <property type="project" value="UniProtKB-SubCell"/>
</dbReference>
<evidence type="ECO:0000256" key="8">
    <source>
        <dbReference type="SAM" id="Phobius"/>
    </source>
</evidence>
<feature type="transmembrane region" description="Helical" evidence="8">
    <location>
        <begin position="240"/>
        <end position="262"/>
    </location>
</feature>
<feature type="transmembrane region" description="Helical" evidence="8">
    <location>
        <begin position="180"/>
        <end position="200"/>
    </location>
</feature>
<feature type="domain" description="EamA" evidence="9">
    <location>
        <begin position="9"/>
        <end position="145"/>
    </location>
</feature>
<comment type="subcellular location">
    <subcellularLocation>
        <location evidence="1">Cell membrane</location>
        <topology evidence="1">Multi-pass membrane protein</topology>
    </subcellularLocation>
</comment>
<feature type="transmembrane region" description="Helical" evidence="8">
    <location>
        <begin position="152"/>
        <end position="168"/>
    </location>
</feature>
<feature type="transmembrane region" description="Helical" evidence="8">
    <location>
        <begin position="76"/>
        <end position="93"/>
    </location>
</feature>
<dbReference type="Pfam" id="PF00892">
    <property type="entry name" value="EamA"/>
    <property type="match status" value="2"/>
</dbReference>
<gene>
    <name evidence="10" type="ORF">SAMN02745746_04014</name>
</gene>
<dbReference type="RefSeq" id="WP_085277956.1">
    <property type="nucleotide sequence ID" value="NZ_FXAG01000037.1"/>
</dbReference>
<dbReference type="InterPro" id="IPR004626">
    <property type="entry name" value="RarD"/>
</dbReference>
<comment type="similarity">
    <text evidence="2">Belongs to the EamA transporter family.</text>
</comment>
<keyword evidence="4" id="KW-1003">Cell membrane</keyword>
<keyword evidence="7 8" id="KW-0472">Membrane</keyword>
<evidence type="ECO:0000313" key="11">
    <source>
        <dbReference type="Proteomes" id="UP000192920"/>
    </source>
</evidence>
<keyword evidence="5 8" id="KW-0812">Transmembrane</keyword>
<dbReference type="InterPro" id="IPR037185">
    <property type="entry name" value="EmrE-like"/>
</dbReference>
<dbReference type="NCBIfam" id="TIGR00688">
    <property type="entry name" value="rarD"/>
    <property type="match status" value="1"/>
</dbReference>
<keyword evidence="6 8" id="KW-1133">Transmembrane helix</keyword>
<sequence>MSSSHETGRGVLFVFGAFLIWGLFPLYWKPLHDVPALQILCHRIAWSALFVALLLLVQRQWGWLVPFVREPKRLGIFALSSALLSTNWLIYIWAVNADRVLDASLGYFINPLINVLLGRLFLSERLAPVQKAAVGLAALGVLWLTILAGTPPWVALGLGLSFGCYGLLRKQAPLASLPGLALETFLMLPLALGALLWFEWQGQGLFGHVDGLHDAMLAGAGVVTAIPLLLFAAGARRLKLATVGVIQYTSPIMQLLLGAWLFHEPFGAGRLVGFGFIWAGLALYSGAGLLDYLRARSVKPA</sequence>
<evidence type="ECO:0000256" key="1">
    <source>
        <dbReference type="ARBA" id="ARBA00004651"/>
    </source>
</evidence>
<feature type="transmembrane region" description="Helical" evidence="8">
    <location>
        <begin position="105"/>
        <end position="122"/>
    </location>
</feature>
<evidence type="ECO:0000256" key="6">
    <source>
        <dbReference type="ARBA" id="ARBA00022989"/>
    </source>
</evidence>
<organism evidence="10 11">
    <name type="scientific">Pseudogulbenkiania subflava DSM 22618</name>
    <dbReference type="NCBI Taxonomy" id="1123014"/>
    <lineage>
        <taxon>Bacteria</taxon>
        <taxon>Pseudomonadati</taxon>
        <taxon>Pseudomonadota</taxon>
        <taxon>Betaproteobacteria</taxon>
        <taxon>Neisseriales</taxon>
        <taxon>Chromobacteriaceae</taxon>
        <taxon>Pseudogulbenkiania</taxon>
    </lineage>
</organism>
<evidence type="ECO:0000313" key="10">
    <source>
        <dbReference type="EMBL" id="SMF56738.1"/>
    </source>
</evidence>
<keyword evidence="3" id="KW-0813">Transport</keyword>
<accession>A0A1Y6CE91</accession>
<dbReference type="InterPro" id="IPR000620">
    <property type="entry name" value="EamA_dom"/>
</dbReference>
<evidence type="ECO:0000259" key="9">
    <source>
        <dbReference type="Pfam" id="PF00892"/>
    </source>
</evidence>
<dbReference type="PANTHER" id="PTHR22911">
    <property type="entry name" value="ACYL-MALONYL CONDENSING ENZYME-RELATED"/>
    <property type="match status" value="1"/>
</dbReference>
<proteinExistence type="inferred from homology"/>
<feature type="transmembrane region" description="Helical" evidence="8">
    <location>
        <begin position="34"/>
        <end position="56"/>
    </location>
</feature>
<dbReference type="SUPFAM" id="SSF103481">
    <property type="entry name" value="Multidrug resistance efflux transporter EmrE"/>
    <property type="match status" value="2"/>
</dbReference>
<protein>
    <submittedName>
        <fullName evidence="10">Chloramphenicol-sensitive protein RarD</fullName>
    </submittedName>
</protein>
<reference evidence="11" key="1">
    <citation type="submission" date="2017-04" db="EMBL/GenBank/DDBJ databases">
        <authorList>
            <person name="Varghese N."/>
            <person name="Submissions S."/>
        </authorList>
    </citation>
    <scope>NUCLEOTIDE SEQUENCE [LARGE SCALE GENOMIC DNA]</scope>
    <source>
        <strain evidence="11">DSM 22618</strain>
    </source>
</reference>
<dbReference type="AlphaFoldDB" id="A0A1Y6CE91"/>
<dbReference type="Proteomes" id="UP000192920">
    <property type="component" value="Unassembled WGS sequence"/>
</dbReference>